<accession>A0A6N6N3D0</accession>
<evidence type="ECO:0000313" key="4">
    <source>
        <dbReference type="Proteomes" id="UP000438699"/>
    </source>
</evidence>
<dbReference type="InterPro" id="IPR003399">
    <property type="entry name" value="Mce/MlaD"/>
</dbReference>
<dbReference type="AlphaFoldDB" id="A0A6N6N3D0"/>
<dbReference type="InterPro" id="IPR052336">
    <property type="entry name" value="MlaD_Phospholipid_Transporter"/>
</dbReference>
<protein>
    <submittedName>
        <fullName evidence="3">MCE family protein</fullName>
    </submittedName>
</protein>
<sequence length="380" mass="41832">MMRQSDYFKLGVFVIIGSAMLVVVVMVLGAGEYFKETYTMETYIAESVNGLEVGSPVKLKGVQVGSVSHIGFVANKYDDSYRYVLVECALEPRKLGSKDHDEFLRTLDEDVKRGLRVRPTTLGLTGQLYLNLDYLDPETNKPPKISWQPEFAYVPSAPSTLNRLEAALSSISGFLSGLKKEDIETIIADVKDISAALSNFLRKADVRKLGKVIIANLQETRKLLARVNVLLQDPAVDELIPDAARTVAGVRRIVEASEDDLVSSVHDARTAMKSLRNATGRVEQVVADPALDKQLHKIASTFENVNKASEDLRSAVRKLHAVLSRANGLVAGQQSNIESIMSDARLLLQNLKELTEEAKRYPSGVIFGQPPHKVEPGESK</sequence>
<feature type="domain" description="Mce/MlaD" evidence="2">
    <location>
        <begin position="41"/>
        <end position="133"/>
    </location>
</feature>
<evidence type="ECO:0000313" key="3">
    <source>
        <dbReference type="EMBL" id="KAB1442461.1"/>
    </source>
</evidence>
<organism evidence="3 4">
    <name type="scientific">Pseudodesulfovibrio senegalensis</name>
    <dbReference type="NCBI Taxonomy" id="1721087"/>
    <lineage>
        <taxon>Bacteria</taxon>
        <taxon>Pseudomonadati</taxon>
        <taxon>Thermodesulfobacteriota</taxon>
        <taxon>Desulfovibrionia</taxon>
        <taxon>Desulfovibrionales</taxon>
        <taxon>Desulfovibrionaceae</taxon>
    </lineage>
</organism>
<dbReference type="OrthoDB" id="9806984at2"/>
<evidence type="ECO:0000259" key="2">
    <source>
        <dbReference type="Pfam" id="PF02470"/>
    </source>
</evidence>
<proteinExistence type="predicted"/>
<name>A0A6N6N3D0_9BACT</name>
<dbReference type="PANTHER" id="PTHR33371">
    <property type="entry name" value="INTERMEMBRANE PHOSPHOLIPID TRANSPORT SYSTEM BINDING PROTEIN MLAD-RELATED"/>
    <property type="match status" value="1"/>
</dbReference>
<evidence type="ECO:0000256" key="1">
    <source>
        <dbReference type="SAM" id="Phobius"/>
    </source>
</evidence>
<keyword evidence="1" id="KW-0812">Transmembrane</keyword>
<dbReference type="Proteomes" id="UP000438699">
    <property type="component" value="Unassembled WGS sequence"/>
</dbReference>
<comment type="caution">
    <text evidence="3">The sequence shown here is derived from an EMBL/GenBank/DDBJ whole genome shotgun (WGS) entry which is preliminary data.</text>
</comment>
<keyword evidence="1" id="KW-0472">Membrane</keyword>
<gene>
    <name evidence="3" type="ORF">F8A88_07960</name>
</gene>
<dbReference type="Pfam" id="PF02470">
    <property type="entry name" value="MlaD"/>
    <property type="match status" value="1"/>
</dbReference>
<dbReference type="EMBL" id="WAIE01000002">
    <property type="protein sequence ID" value="KAB1442461.1"/>
    <property type="molecule type" value="Genomic_DNA"/>
</dbReference>
<keyword evidence="1" id="KW-1133">Transmembrane helix</keyword>
<feature type="transmembrane region" description="Helical" evidence="1">
    <location>
        <begin position="7"/>
        <end position="30"/>
    </location>
</feature>
<dbReference type="PANTHER" id="PTHR33371:SF4">
    <property type="entry name" value="INTERMEMBRANE PHOSPHOLIPID TRANSPORT SYSTEM BINDING PROTEIN MLAD"/>
    <property type="match status" value="1"/>
</dbReference>
<reference evidence="3 4" key="1">
    <citation type="journal article" date="2017" name="Int. J. Syst. Evol. Microbiol.">
        <title>Desulfovibrio senegalensis sp. nov., a mesophilic sulfate reducer isolated from marine sediment.</title>
        <authorList>
            <person name="Thioye A."/>
            <person name="Gam Z.B.A."/>
            <person name="Mbengue M."/>
            <person name="Cayol J.L."/>
            <person name="Joseph-Bartoli M."/>
            <person name="Toure-Kane C."/>
            <person name="Labat M."/>
        </authorList>
    </citation>
    <scope>NUCLEOTIDE SEQUENCE [LARGE SCALE GENOMIC DNA]</scope>
    <source>
        <strain evidence="3 4">DSM 101509</strain>
    </source>
</reference>
<keyword evidence="4" id="KW-1185">Reference proteome</keyword>